<reference evidence="11" key="1">
    <citation type="submission" date="2023-05" db="EMBL/GenBank/DDBJ databases">
        <title>High-quality long-read genome of Scophthalmus maximus.</title>
        <authorList>
            <person name="Lien S."/>
            <person name="Martinez P."/>
        </authorList>
    </citation>
    <scope>NUCLEOTIDE SEQUENCE [LARGE SCALE GENOMIC DNA]</scope>
</reference>
<organism evidence="11 12">
    <name type="scientific">Scophthalmus maximus</name>
    <name type="common">Turbot</name>
    <name type="synonym">Psetta maxima</name>
    <dbReference type="NCBI Taxonomy" id="52904"/>
    <lineage>
        <taxon>Eukaryota</taxon>
        <taxon>Metazoa</taxon>
        <taxon>Chordata</taxon>
        <taxon>Craniata</taxon>
        <taxon>Vertebrata</taxon>
        <taxon>Euteleostomi</taxon>
        <taxon>Actinopterygii</taxon>
        <taxon>Neopterygii</taxon>
        <taxon>Teleostei</taxon>
        <taxon>Neoteleostei</taxon>
        <taxon>Acanthomorphata</taxon>
        <taxon>Carangaria</taxon>
        <taxon>Pleuronectiformes</taxon>
        <taxon>Pleuronectoidei</taxon>
        <taxon>Scophthalmidae</taxon>
        <taxon>Scophthalmus</taxon>
    </lineage>
</organism>
<dbReference type="SUPFAM" id="SSF49309">
    <property type="entry name" value="Transglutaminase, two C-terminal domains"/>
    <property type="match status" value="2"/>
</dbReference>
<dbReference type="InterPro" id="IPR036985">
    <property type="entry name" value="Transglutaminase-like_sf"/>
</dbReference>
<sequence>MLLTITKTVTTWRPVPLLALAASLSVQNVDMCQQINKPKHFTTDYDTESLVVRRGLEFLVRVTFSRPLSEQDDFQLEFLIGSNPSASKGSLIVVTFGSRHGGPWSGRIVETQGETLTLGITPRAEAIVGKFRTYVAIVAGSGLQRTSRDTSTDMYLLFNAWCPEDTVYVANEGERREYVLNDSGVIFQGTVESVSQRTWMYGQFERGILDACIYILDMSRMPITDRGHAVKLIRKGSAMINSQDDNGVLVGNWRDDFSMGTSPTLWTGSTKILQKYANTGVPICYGQCWVFAGVFNTFLRCLGLPARVITNFSSAHDNTGNLKIELIFKPDGTPDRRHTRDSIWNYHCWNEVFMVRPDLPSNFTGWQVVDATPQETSDGHFRCGPAPVAAIKDGLLCHPFDCGFVFAEVNSDLVCLKRDRFGTLSPFRVDKNHIGQAIYTKAVGNNGHMDITHTYKYAQGTPQDDRTMARAEEYGCARDHYELVEDQLSIVITDLNLVVQFQNKGEVARSVQAHLAGSVVFYTGVLASHFKDEDFTATVPALQSERHLAQEYMPHMAAQVCLYFVVTGQAEDQSLNSIKVVEMVQGQPQVKQQMMVNVSFTNPFNFQLHNINLFMEGPGLMEDRSHQYSVLEPQASFSWVEMFTPRLHGLRLIVRTLKRRVDICLSLKPSALQQFHQLMN</sequence>
<feature type="active site" evidence="8">
    <location>
        <position position="347"/>
    </location>
</feature>
<feature type="domain" description="Transglutaminase-like" evidence="10">
    <location>
        <begin position="280"/>
        <end position="373"/>
    </location>
</feature>
<keyword evidence="6" id="KW-0012">Acyltransferase</keyword>
<dbReference type="GO" id="GO:0007399">
    <property type="term" value="P:nervous system development"/>
    <property type="evidence" value="ECO:0007669"/>
    <property type="project" value="UniProtKB-ARBA"/>
</dbReference>
<dbReference type="InterPro" id="IPR008958">
    <property type="entry name" value="Transglutaminase_C"/>
</dbReference>
<evidence type="ECO:0000256" key="7">
    <source>
        <dbReference type="ARBA" id="ARBA00024222"/>
    </source>
</evidence>
<reference evidence="11" key="2">
    <citation type="submission" date="2025-08" db="UniProtKB">
        <authorList>
            <consortium name="Ensembl"/>
        </authorList>
    </citation>
    <scope>IDENTIFICATION</scope>
</reference>
<dbReference type="Pfam" id="PF00927">
    <property type="entry name" value="Transglut_C"/>
    <property type="match status" value="1"/>
</dbReference>
<keyword evidence="9" id="KW-0732">Signal</keyword>
<dbReference type="PANTHER" id="PTHR11590:SF42">
    <property type="entry name" value="COAGULATION FACTOR XIII A CHAIN"/>
    <property type="match status" value="1"/>
</dbReference>
<dbReference type="Pfam" id="PF01841">
    <property type="entry name" value="Transglut_core"/>
    <property type="match status" value="1"/>
</dbReference>
<dbReference type="PANTHER" id="PTHR11590">
    <property type="entry name" value="PROTEIN-GLUTAMINE GAMMA-GLUTAMYLTRANSFERASE"/>
    <property type="match status" value="1"/>
</dbReference>
<proteinExistence type="inferred from homology"/>
<dbReference type="InterPro" id="IPR013808">
    <property type="entry name" value="Transglutaminase_AS"/>
</dbReference>
<protein>
    <recommendedName>
        <fullName evidence="7">protein-glutamine gamma-glutamyltransferase</fullName>
        <ecNumber evidence="7">2.3.2.13</ecNumber>
    </recommendedName>
</protein>
<gene>
    <name evidence="11" type="primary">LOC118290939</name>
</gene>
<dbReference type="PROSITE" id="PS00547">
    <property type="entry name" value="TRANSGLUTAMINASES"/>
    <property type="match status" value="1"/>
</dbReference>
<dbReference type="InterPro" id="IPR036238">
    <property type="entry name" value="Transglutaminase_C_sf"/>
</dbReference>
<evidence type="ECO:0000256" key="3">
    <source>
        <dbReference type="ARBA" id="ARBA00022679"/>
    </source>
</evidence>
<dbReference type="InterPro" id="IPR023608">
    <property type="entry name" value="Transglutaminase_animal"/>
</dbReference>
<name>A0A8D3BXP0_SCOMX</name>
<dbReference type="SUPFAM" id="SSF54001">
    <property type="entry name" value="Cysteine proteinases"/>
    <property type="match status" value="1"/>
</dbReference>
<keyword evidence="5" id="KW-0106">Calcium</keyword>
<dbReference type="Gene3D" id="2.60.40.10">
    <property type="entry name" value="Immunoglobulins"/>
    <property type="match status" value="3"/>
</dbReference>
<comment type="similarity">
    <text evidence="2">Belongs to the transglutaminase superfamily. Transglutaminase family.</text>
</comment>
<dbReference type="PIRSF" id="PIRSF000459">
    <property type="entry name" value="TGM_EBP42"/>
    <property type="match status" value="1"/>
</dbReference>
<dbReference type="GO" id="GO:0072378">
    <property type="term" value="P:blood coagulation, fibrin clot formation"/>
    <property type="evidence" value="ECO:0007669"/>
    <property type="project" value="TreeGrafter"/>
</dbReference>
<dbReference type="Gene3D" id="3.90.260.10">
    <property type="entry name" value="Transglutaminase-like"/>
    <property type="match status" value="1"/>
</dbReference>
<evidence type="ECO:0000313" key="11">
    <source>
        <dbReference type="Ensembl" id="ENSSMAP00000039798.1"/>
    </source>
</evidence>
<feature type="active site" evidence="8">
    <location>
        <position position="288"/>
    </location>
</feature>
<keyword evidence="4" id="KW-0479">Metal-binding</keyword>
<dbReference type="InterPro" id="IPR001102">
    <property type="entry name" value="Transglutaminase_N"/>
</dbReference>
<accession>A0A8D3BXP0</accession>
<feature type="active site" evidence="8">
    <location>
        <position position="370"/>
    </location>
</feature>
<evidence type="ECO:0000259" key="10">
    <source>
        <dbReference type="SMART" id="SM00460"/>
    </source>
</evidence>
<evidence type="ECO:0000256" key="6">
    <source>
        <dbReference type="ARBA" id="ARBA00023315"/>
    </source>
</evidence>
<evidence type="ECO:0000313" key="12">
    <source>
        <dbReference type="Proteomes" id="UP000694558"/>
    </source>
</evidence>
<dbReference type="Pfam" id="PF00868">
    <property type="entry name" value="Transglut_N"/>
    <property type="match status" value="1"/>
</dbReference>
<dbReference type="SUPFAM" id="SSF81296">
    <property type="entry name" value="E set domains"/>
    <property type="match status" value="1"/>
</dbReference>
<evidence type="ECO:0000256" key="8">
    <source>
        <dbReference type="PIRSR" id="PIRSR000459-1"/>
    </source>
</evidence>
<dbReference type="GO" id="GO:0003810">
    <property type="term" value="F:protein-glutamine gamma-glutamyltransferase activity"/>
    <property type="evidence" value="ECO:0007669"/>
    <property type="project" value="UniProtKB-EC"/>
</dbReference>
<dbReference type="EC" id="2.3.2.13" evidence="7"/>
<evidence type="ECO:0000256" key="4">
    <source>
        <dbReference type="ARBA" id="ARBA00022723"/>
    </source>
</evidence>
<dbReference type="AlphaFoldDB" id="A0A8D3BXP0"/>
<dbReference type="FunFam" id="3.90.260.10:FF:000001">
    <property type="entry name" value="Protein-glutamine gamma-glutamyltransferase 2"/>
    <property type="match status" value="1"/>
</dbReference>
<evidence type="ECO:0000256" key="9">
    <source>
        <dbReference type="SAM" id="SignalP"/>
    </source>
</evidence>
<dbReference type="SMART" id="SM00460">
    <property type="entry name" value="TGc"/>
    <property type="match status" value="1"/>
</dbReference>
<dbReference type="GO" id="GO:0046872">
    <property type="term" value="F:metal ion binding"/>
    <property type="evidence" value="ECO:0007669"/>
    <property type="project" value="UniProtKB-KW"/>
</dbReference>
<feature type="chain" id="PRO_5034291367" description="protein-glutamine gamma-glutamyltransferase" evidence="9">
    <location>
        <begin position="22"/>
        <end position="680"/>
    </location>
</feature>
<dbReference type="Proteomes" id="UP000694558">
    <property type="component" value="Chromosome 21"/>
</dbReference>
<evidence type="ECO:0000256" key="5">
    <source>
        <dbReference type="ARBA" id="ARBA00022837"/>
    </source>
</evidence>
<dbReference type="InterPro" id="IPR038765">
    <property type="entry name" value="Papain-like_cys_pep_sf"/>
</dbReference>
<evidence type="ECO:0000256" key="2">
    <source>
        <dbReference type="ARBA" id="ARBA00005968"/>
    </source>
</evidence>
<dbReference type="Ensembl" id="ENSSMAT00000058645.1">
    <property type="protein sequence ID" value="ENSSMAP00000039798.1"/>
    <property type="gene ID" value="ENSSMAG00000011699.2"/>
</dbReference>
<dbReference type="InterPro" id="IPR013783">
    <property type="entry name" value="Ig-like_fold"/>
</dbReference>
<dbReference type="GeneTree" id="ENSGT01050000244939"/>
<feature type="signal peptide" evidence="9">
    <location>
        <begin position="1"/>
        <end position="21"/>
    </location>
</feature>
<dbReference type="InterPro" id="IPR002931">
    <property type="entry name" value="Transglutaminase-like"/>
</dbReference>
<evidence type="ECO:0000256" key="1">
    <source>
        <dbReference type="ARBA" id="ARBA00001913"/>
    </source>
</evidence>
<comment type="cofactor">
    <cofactor evidence="1">
        <name>Ca(2+)</name>
        <dbReference type="ChEBI" id="CHEBI:29108"/>
    </cofactor>
</comment>
<dbReference type="InterPro" id="IPR014756">
    <property type="entry name" value="Ig_E-set"/>
</dbReference>
<keyword evidence="3" id="KW-0808">Transferase</keyword>
<dbReference type="InterPro" id="IPR050779">
    <property type="entry name" value="Transglutaminase"/>
</dbReference>